<feature type="compositionally biased region" description="Low complexity" evidence="1">
    <location>
        <begin position="294"/>
        <end position="309"/>
    </location>
</feature>
<feature type="compositionally biased region" description="Pro residues" evidence="1">
    <location>
        <begin position="168"/>
        <end position="179"/>
    </location>
</feature>
<reference evidence="4 5" key="1">
    <citation type="journal article" date="2014" name="Genome Announc.">
        <title>Draft Genome Sequence of the Haloacid-Degrading Burkholderia caribensis Strain MBA4.</title>
        <authorList>
            <person name="Pan Y."/>
            <person name="Kong K.F."/>
            <person name="Tsang J.S."/>
        </authorList>
    </citation>
    <scope>NUCLEOTIDE SEQUENCE [LARGE SCALE GENOMIC DNA]</scope>
    <source>
        <strain evidence="4 5">852011</strain>
    </source>
</reference>
<feature type="region of interest" description="Disordered" evidence="1">
    <location>
        <begin position="128"/>
        <end position="180"/>
    </location>
</feature>
<feature type="compositionally biased region" description="Low complexity" evidence="1">
    <location>
        <begin position="61"/>
        <end position="78"/>
    </location>
</feature>
<evidence type="ECO:0000256" key="1">
    <source>
        <dbReference type="SAM" id="MobiDB-lite"/>
    </source>
</evidence>
<feature type="transmembrane region" description="Helical" evidence="2">
    <location>
        <begin position="98"/>
        <end position="120"/>
    </location>
</feature>
<reference evidence="4" key="2">
    <citation type="submission" date="2016-06" db="EMBL/GenBank/DDBJ databases">
        <authorList>
            <person name="Huang P."/>
            <person name="Jiang X."/>
            <person name="Liu X."/>
        </authorList>
    </citation>
    <scope>NUCLEOTIDE SEQUENCE</scope>
    <source>
        <strain evidence="4">852011</strain>
    </source>
</reference>
<dbReference type="AlphaFoldDB" id="A0A9Q6WPL0"/>
<sequence length="354" mass="36790">MSAETSPAQGFPTPCTRCGGVLYQHVEFCPYCGADHPLERPQRKRAGTQLRAVETPPPAPAEAHPAEAAGLPSLALPDLPVPPPEGPQPLRQSAGRWIATKGVVLLLFIVALGYAGYLLLGDNHRQDAPTDEATNSASTSGGSISPYTAPQNARNTPTANVTNVPAVKTPPAPIAPPRPRVTQHYRDVPDALRAARAALAHNNLAEAQSALSDALSVDASNADAMQMQSDLKDRENKRDIALGAATTCAKDKLWGCVRERAAQALAIDVSSADAQALLERVILTTGWKPLAGAAASAPRAGTPQATTSAAPPPTLPTHNTAAPAATNTAASGVEAQMRAIRESGWKKAPSANKQ</sequence>
<feature type="compositionally biased region" description="Polar residues" evidence="1">
    <location>
        <begin position="132"/>
        <end position="163"/>
    </location>
</feature>
<evidence type="ECO:0000313" key="5">
    <source>
        <dbReference type="Proteomes" id="UP000509548"/>
    </source>
</evidence>
<reference evidence="3 6" key="3">
    <citation type="submission" date="2024-01" db="EMBL/GenBank/DDBJ databases">
        <title>The diversity of rhizobia nodulating Mimosa spp. in eleven states of Brazil covering several biomes is determined by host plant, location, and edaphic factors.</title>
        <authorList>
            <person name="Rouws L."/>
            <person name="Barauna A."/>
            <person name="Beukes C."/>
            <person name="De Faria S.M."/>
            <person name="Gross E."/>
            <person name="Dos Reis Junior F.B."/>
            <person name="Simon M."/>
            <person name="Maluk M."/>
            <person name="Odee D.W."/>
            <person name="Kenicer G."/>
            <person name="Young J.P.W."/>
            <person name="Reis V.M."/>
            <person name="Zilli J."/>
            <person name="James E.K."/>
        </authorList>
    </citation>
    <scope>NUCLEOTIDE SEQUENCE [LARGE SCALE GENOMIC DNA]</scope>
    <source>
        <strain evidence="3 6">JHI1651</strain>
    </source>
</reference>
<name>A0A9Q6WPL0_9BURK</name>
<dbReference type="EMBL" id="CP015959">
    <property type="protein sequence ID" value="QLB65989.1"/>
    <property type="molecule type" value="Genomic_DNA"/>
</dbReference>
<keyword evidence="2" id="KW-1133">Transmembrane helix</keyword>
<evidence type="ECO:0000313" key="4">
    <source>
        <dbReference type="EMBL" id="QLB65989.1"/>
    </source>
</evidence>
<keyword evidence="6" id="KW-1185">Reference proteome</keyword>
<dbReference type="RefSeq" id="WP_107203115.1">
    <property type="nucleotide sequence ID" value="NZ_CP015959.1"/>
</dbReference>
<feature type="compositionally biased region" description="Low complexity" evidence="1">
    <location>
        <begin position="316"/>
        <end position="330"/>
    </location>
</feature>
<keyword evidence="2" id="KW-0812">Transmembrane</keyword>
<evidence type="ECO:0000313" key="3">
    <source>
        <dbReference type="EMBL" id="MEO1753074.1"/>
    </source>
</evidence>
<organism evidence="4 5">
    <name type="scientific">Paraburkholderia caribensis</name>
    <dbReference type="NCBI Taxonomy" id="75105"/>
    <lineage>
        <taxon>Bacteria</taxon>
        <taxon>Pseudomonadati</taxon>
        <taxon>Pseudomonadota</taxon>
        <taxon>Betaproteobacteria</taxon>
        <taxon>Burkholderiales</taxon>
        <taxon>Burkholderiaceae</taxon>
        <taxon>Paraburkholderia</taxon>
    </lineage>
</organism>
<proteinExistence type="predicted"/>
<dbReference type="Proteomes" id="UP001462961">
    <property type="component" value="Unassembled WGS sequence"/>
</dbReference>
<feature type="region of interest" description="Disordered" evidence="1">
    <location>
        <begin position="39"/>
        <end position="92"/>
    </location>
</feature>
<feature type="region of interest" description="Disordered" evidence="1">
    <location>
        <begin position="294"/>
        <end position="354"/>
    </location>
</feature>
<accession>A0A9Q6WPL0</accession>
<evidence type="ECO:0000313" key="6">
    <source>
        <dbReference type="Proteomes" id="UP001462961"/>
    </source>
</evidence>
<evidence type="ECO:0000256" key="2">
    <source>
        <dbReference type="SAM" id="Phobius"/>
    </source>
</evidence>
<protein>
    <submittedName>
        <fullName evidence="3">Zinc ribbon domain-containing protein</fullName>
    </submittedName>
</protein>
<dbReference type="Proteomes" id="UP000509548">
    <property type="component" value="Chromosome 2"/>
</dbReference>
<gene>
    <name evidence="4" type="ORF">A9O66_27190</name>
    <name evidence="3" type="ORF">VOI32_03930</name>
</gene>
<keyword evidence="2" id="KW-0472">Membrane</keyword>
<dbReference type="EMBL" id="JAYLVJ010000003">
    <property type="protein sequence ID" value="MEO1753074.1"/>
    <property type="molecule type" value="Genomic_DNA"/>
</dbReference>